<evidence type="ECO:0000313" key="2">
    <source>
        <dbReference type="EMBL" id="KAF0738399.1"/>
    </source>
</evidence>
<reference evidence="2 3" key="1">
    <citation type="submission" date="2019-07" db="EMBL/GenBank/DDBJ databases">
        <title>Genomics analysis of Aphanomyces spp. identifies a new class of oomycete effector associated with host adaptation.</title>
        <authorList>
            <person name="Gaulin E."/>
        </authorList>
    </citation>
    <scope>NUCLEOTIDE SEQUENCE [LARGE SCALE GENOMIC DNA]</scope>
    <source>
        <strain evidence="2 3">ATCC 201684</strain>
    </source>
</reference>
<organism evidence="2 3">
    <name type="scientific">Aphanomyces euteiches</name>
    <dbReference type="NCBI Taxonomy" id="100861"/>
    <lineage>
        <taxon>Eukaryota</taxon>
        <taxon>Sar</taxon>
        <taxon>Stramenopiles</taxon>
        <taxon>Oomycota</taxon>
        <taxon>Saprolegniomycetes</taxon>
        <taxon>Saprolegniales</taxon>
        <taxon>Verrucalvaceae</taxon>
        <taxon>Aphanomyces</taxon>
    </lineage>
</organism>
<evidence type="ECO:0000313" key="3">
    <source>
        <dbReference type="Proteomes" id="UP000481153"/>
    </source>
</evidence>
<feature type="transmembrane region" description="Helical" evidence="1">
    <location>
        <begin position="92"/>
        <end position="112"/>
    </location>
</feature>
<keyword evidence="1" id="KW-1133">Transmembrane helix</keyword>
<dbReference type="AlphaFoldDB" id="A0A6G0XDX4"/>
<evidence type="ECO:0000256" key="1">
    <source>
        <dbReference type="SAM" id="Phobius"/>
    </source>
</evidence>
<gene>
    <name evidence="2" type="ORF">Ae201684_005751</name>
</gene>
<feature type="transmembrane region" description="Helical" evidence="1">
    <location>
        <begin position="37"/>
        <end position="55"/>
    </location>
</feature>
<keyword evidence="3" id="KW-1185">Reference proteome</keyword>
<accession>A0A6G0XDX4</accession>
<keyword evidence="1" id="KW-0812">Transmembrane</keyword>
<dbReference type="EMBL" id="VJMJ01000075">
    <property type="protein sequence ID" value="KAF0738399.1"/>
    <property type="molecule type" value="Genomic_DNA"/>
</dbReference>
<name>A0A6G0XDX4_9STRA</name>
<comment type="caution">
    <text evidence="2">The sequence shown here is derived from an EMBL/GenBank/DDBJ whole genome shotgun (WGS) entry which is preliminary data.</text>
</comment>
<dbReference type="Proteomes" id="UP000481153">
    <property type="component" value="Unassembled WGS sequence"/>
</dbReference>
<sequence length="133" mass="14632">MILSLCIFDRVSSHLSLCVSVAEHEGYRDTLIIFQDTRLVGSFAFVAIVVGVAAVKGDRGIIGFKASAPIVAARAVLFGFRTRSSATSRLTILVVVFLVLQFAANGHLQLLMAKWKMSSQWVSFLQHKYRACI</sequence>
<keyword evidence="1" id="KW-0472">Membrane</keyword>
<proteinExistence type="predicted"/>
<protein>
    <submittedName>
        <fullName evidence="2">Uncharacterized protein</fullName>
    </submittedName>
</protein>
<feature type="transmembrane region" description="Helical" evidence="1">
    <location>
        <begin position="61"/>
        <end position="80"/>
    </location>
</feature>